<feature type="region of interest" description="Disordered" evidence="1">
    <location>
        <begin position="454"/>
        <end position="478"/>
    </location>
</feature>
<dbReference type="InterPro" id="IPR050410">
    <property type="entry name" value="CCR4/nocturin_mRNA_transcr"/>
</dbReference>
<dbReference type="InterPro" id="IPR036691">
    <property type="entry name" value="Endo/exonu/phosph_ase_sf"/>
</dbReference>
<feature type="domain" description="Endonuclease/exonuclease/phosphatase" evidence="2">
    <location>
        <begin position="515"/>
        <end position="826"/>
    </location>
</feature>
<feature type="compositionally biased region" description="Acidic residues" evidence="1">
    <location>
        <begin position="78"/>
        <end position="88"/>
    </location>
</feature>
<feature type="compositionally biased region" description="Polar residues" evidence="1">
    <location>
        <begin position="354"/>
        <end position="377"/>
    </location>
</feature>
<feature type="compositionally biased region" description="Basic and acidic residues" evidence="1">
    <location>
        <begin position="316"/>
        <end position="329"/>
    </location>
</feature>
<protein>
    <recommendedName>
        <fullName evidence="2">Endonuclease/exonuclease/phosphatase domain-containing protein</fullName>
    </recommendedName>
</protein>
<evidence type="ECO:0000313" key="4">
    <source>
        <dbReference type="Proteomes" id="UP001519460"/>
    </source>
</evidence>
<feature type="compositionally biased region" description="Polar residues" evidence="1">
    <location>
        <begin position="293"/>
        <end position="306"/>
    </location>
</feature>
<feature type="region of interest" description="Disordered" evidence="1">
    <location>
        <begin position="1"/>
        <end position="334"/>
    </location>
</feature>
<dbReference type="PANTHER" id="PTHR12121:SF98">
    <property type="entry name" value="ENDONUCLEASE_EXONUCLEASE_PHOSPHATASE DOMAIN-CONTAINING PROTEIN"/>
    <property type="match status" value="1"/>
</dbReference>
<feature type="compositionally biased region" description="Low complexity" evidence="1">
    <location>
        <begin position="191"/>
        <end position="213"/>
    </location>
</feature>
<gene>
    <name evidence="3" type="ORF">BaRGS_00032459</name>
</gene>
<feature type="compositionally biased region" description="Low complexity" evidence="1">
    <location>
        <begin position="454"/>
        <end position="470"/>
    </location>
</feature>
<comment type="caution">
    <text evidence="3">The sequence shown here is derived from an EMBL/GenBank/DDBJ whole genome shotgun (WGS) entry which is preliminary data.</text>
</comment>
<feature type="compositionally biased region" description="Low complexity" evidence="1">
    <location>
        <begin position="140"/>
        <end position="155"/>
    </location>
</feature>
<evidence type="ECO:0000259" key="2">
    <source>
        <dbReference type="Pfam" id="PF03372"/>
    </source>
</evidence>
<feature type="compositionally biased region" description="Basic and acidic residues" evidence="1">
    <location>
        <begin position="232"/>
        <end position="259"/>
    </location>
</feature>
<name>A0ABD0JNH0_9CAEN</name>
<feature type="compositionally biased region" description="Basic and acidic residues" evidence="1">
    <location>
        <begin position="41"/>
        <end position="77"/>
    </location>
</feature>
<feature type="compositionally biased region" description="Basic residues" evidence="1">
    <location>
        <begin position="94"/>
        <end position="104"/>
    </location>
</feature>
<reference evidence="3 4" key="1">
    <citation type="journal article" date="2023" name="Sci. Data">
        <title>Genome assembly of the Korean intertidal mud-creeper Batillaria attramentaria.</title>
        <authorList>
            <person name="Patra A.K."/>
            <person name="Ho P.T."/>
            <person name="Jun S."/>
            <person name="Lee S.J."/>
            <person name="Kim Y."/>
            <person name="Won Y.J."/>
        </authorList>
    </citation>
    <scope>NUCLEOTIDE SEQUENCE [LARGE SCALE GENOMIC DNA]</scope>
    <source>
        <strain evidence="3">Wonlab-2016</strain>
    </source>
</reference>
<dbReference type="PANTHER" id="PTHR12121">
    <property type="entry name" value="CARBON CATABOLITE REPRESSOR PROTEIN 4"/>
    <property type="match status" value="1"/>
</dbReference>
<sequence length="837" mass="88986">MPRATRRSLAKEESAPSRSSPRASTKASTAAARSPAKTRGGRSEKAEEEVKHAAEGEEPRGGRGKAKVEASPQKEEAGEPEQAEEQEEVTPKSGRGRHRGRGRGKSPAATTPSRGSRSSRRSGAAEEEAEAETPEKESKPTPTRGRGRGRPASSRSRSRPEEEKEESAPAAADVPEKVSASPQAESKKPDATPAETVAATPAPEPAAKPAAEPMEQETSAADSKPGVNNGDVSEKQESKKLTGVKRKLEEDETDTKTEVEQSGTKRARVNGEGAEDAPAIVPAKTAEVAAPAKTQQDSASATSTDSELPGDFVVVNKEDAKEREDRDEVSSTVVEVGSVAGSDLTVLSRGLDTSELQSGSNSIDGDFTGDTSITEGQLTPEEPAQPTTCQQQVFSAPNPVPVVTPPAPAAVNASANNVNTVEMAPGQRETAVVAQASVPSAPADAVMADAAAPVQNSVCPPSSKSSSSVSERLGTPDPTFLATHSSPSCFNRAYVPNPAVPALTVDPARLFSVVSYNILAECARTRNDYSYTAPEFLGQEYRHGLLMKELQYLNGDIVCLQEVNPAYFNTVLLPDMKKLGYDGLMMKRTKDYYDEGEATFYKTALFELESSKRVSLTEVARKEVEAGGLSPEVGAAVMKYLDRADVVLITKLRSRTTGKSCTVGNIHVVWDSMRSPDVQCIQAACAIKEVVGVAGGEGAPHIICGDFNSEWHSPAYQLVLDGYLSDASIRKLQAVERLELNEGSKSLVNHLWRAFQHTSSNLRSAYSTVTGSEPEITTFTVHMHNSVDYVFFSSGSLVPVGVLKTVDKAVVDATGGLPDRDFASDHLAMKAVMAFTN</sequence>
<keyword evidence="4" id="KW-1185">Reference proteome</keyword>
<feature type="compositionally biased region" description="Low complexity" evidence="1">
    <location>
        <begin position="16"/>
        <end position="38"/>
    </location>
</feature>
<dbReference type="InterPro" id="IPR005135">
    <property type="entry name" value="Endo/exonuclease/phosphatase"/>
</dbReference>
<dbReference type="AlphaFoldDB" id="A0ABD0JNH0"/>
<dbReference type="Pfam" id="PF03372">
    <property type="entry name" value="Exo_endo_phos"/>
    <property type="match status" value="1"/>
</dbReference>
<evidence type="ECO:0000256" key="1">
    <source>
        <dbReference type="SAM" id="MobiDB-lite"/>
    </source>
</evidence>
<dbReference type="Proteomes" id="UP001519460">
    <property type="component" value="Unassembled WGS sequence"/>
</dbReference>
<organism evidence="3 4">
    <name type="scientific">Batillaria attramentaria</name>
    <dbReference type="NCBI Taxonomy" id="370345"/>
    <lineage>
        <taxon>Eukaryota</taxon>
        <taxon>Metazoa</taxon>
        <taxon>Spiralia</taxon>
        <taxon>Lophotrochozoa</taxon>
        <taxon>Mollusca</taxon>
        <taxon>Gastropoda</taxon>
        <taxon>Caenogastropoda</taxon>
        <taxon>Sorbeoconcha</taxon>
        <taxon>Cerithioidea</taxon>
        <taxon>Batillariidae</taxon>
        <taxon>Batillaria</taxon>
    </lineage>
</organism>
<accession>A0ABD0JNH0</accession>
<proteinExistence type="predicted"/>
<feature type="region of interest" description="Disordered" evidence="1">
    <location>
        <begin position="354"/>
        <end position="390"/>
    </location>
</feature>
<dbReference type="SUPFAM" id="SSF56219">
    <property type="entry name" value="DNase I-like"/>
    <property type="match status" value="1"/>
</dbReference>
<dbReference type="Gene3D" id="3.60.10.10">
    <property type="entry name" value="Endonuclease/exonuclease/phosphatase"/>
    <property type="match status" value="1"/>
</dbReference>
<evidence type="ECO:0000313" key="3">
    <source>
        <dbReference type="EMBL" id="KAK7476266.1"/>
    </source>
</evidence>
<dbReference type="EMBL" id="JACVVK020000380">
    <property type="protein sequence ID" value="KAK7476266.1"/>
    <property type="molecule type" value="Genomic_DNA"/>
</dbReference>